<keyword evidence="3" id="KW-1185">Reference proteome</keyword>
<dbReference type="EMBL" id="JARIHO010000017">
    <property type="protein sequence ID" value="KAJ7348718.1"/>
    <property type="molecule type" value="Genomic_DNA"/>
</dbReference>
<evidence type="ECO:0000313" key="3">
    <source>
        <dbReference type="Proteomes" id="UP001218218"/>
    </source>
</evidence>
<evidence type="ECO:0000256" key="1">
    <source>
        <dbReference type="SAM" id="MobiDB-lite"/>
    </source>
</evidence>
<gene>
    <name evidence="2" type="ORF">DFH08DRAFT_698508</name>
</gene>
<accession>A0AAD7ETY6</accession>
<feature type="compositionally biased region" description="Basic and acidic residues" evidence="1">
    <location>
        <begin position="139"/>
        <end position="150"/>
    </location>
</feature>
<name>A0AAD7ETY6_9AGAR</name>
<protein>
    <submittedName>
        <fullName evidence="2">Uncharacterized protein</fullName>
    </submittedName>
</protein>
<organism evidence="2 3">
    <name type="scientific">Mycena albidolilacea</name>
    <dbReference type="NCBI Taxonomy" id="1033008"/>
    <lineage>
        <taxon>Eukaryota</taxon>
        <taxon>Fungi</taxon>
        <taxon>Dikarya</taxon>
        <taxon>Basidiomycota</taxon>
        <taxon>Agaricomycotina</taxon>
        <taxon>Agaricomycetes</taxon>
        <taxon>Agaricomycetidae</taxon>
        <taxon>Agaricales</taxon>
        <taxon>Marasmiineae</taxon>
        <taxon>Mycenaceae</taxon>
        <taxon>Mycena</taxon>
    </lineage>
</organism>
<dbReference type="AlphaFoldDB" id="A0AAD7ETY6"/>
<feature type="region of interest" description="Disordered" evidence="1">
    <location>
        <begin position="125"/>
        <end position="150"/>
    </location>
</feature>
<comment type="caution">
    <text evidence="2">The sequence shown here is derived from an EMBL/GenBank/DDBJ whole genome shotgun (WGS) entry which is preliminary data.</text>
</comment>
<evidence type="ECO:0000313" key="2">
    <source>
        <dbReference type="EMBL" id="KAJ7348718.1"/>
    </source>
</evidence>
<reference evidence="2" key="1">
    <citation type="submission" date="2023-03" db="EMBL/GenBank/DDBJ databases">
        <title>Massive genome expansion in bonnet fungi (Mycena s.s.) driven by repeated elements and novel gene families across ecological guilds.</title>
        <authorList>
            <consortium name="Lawrence Berkeley National Laboratory"/>
            <person name="Harder C.B."/>
            <person name="Miyauchi S."/>
            <person name="Viragh M."/>
            <person name="Kuo A."/>
            <person name="Thoen E."/>
            <person name="Andreopoulos B."/>
            <person name="Lu D."/>
            <person name="Skrede I."/>
            <person name="Drula E."/>
            <person name="Henrissat B."/>
            <person name="Morin E."/>
            <person name="Kohler A."/>
            <person name="Barry K."/>
            <person name="LaButti K."/>
            <person name="Morin E."/>
            <person name="Salamov A."/>
            <person name="Lipzen A."/>
            <person name="Mereny Z."/>
            <person name="Hegedus B."/>
            <person name="Baldrian P."/>
            <person name="Stursova M."/>
            <person name="Weitz H."/>
            <person name="Taylor A."/>
            <person name="Grigoriev I.V."/>
            <person name="Nagy L.G."/>
            <person name="Martin F."/>
            <person name="Kauserud H."/>
        </authorList>
    </citation>
    <scope>NUCLEOTIDE SEQUENCE</scope>
    <source>
        <strain evidence="2">CBHHK002</strain>
    </source>
</reference>
<dbReference type="Proteomes" id="UP001218218">
    <property type="component" value="Unassembled WGS sequence"/>
</dbReference>
<sequence length="283" mass="31349">VPSAFNDHPAIRNAYTRAFVGAAFEGMTRNAAANMLEGSRVIFLSAEASGSEFQGFSHFARTLPTVEKQLGVSTDELIIYLFLCPTCWKPHFPAELARLESPDCKERDCDGKLYTVKRLSSGAEKRTPLGKVSQWQEWRGPDDGAGKREPSKLKGYAAFPDPNKPMTDITDGWGWRAIQAGLERRRNGVWEVRDVDVLELKQQFVALPNGIVIQIHIDWFQAIKNGCHSTGAMYATICNTPRRFRYLREETILLMIFPGHGEIAASAASAAPCCQGAAVTCRP</sequence>
<feature type="non-terminal residue" evidence="2">
    <location>
        <position position="283"/>
    </location>
</feature>
<proteinExistence type="predicted"/>